<dbReference type="SUPFAM" id="SSF49562">
    <property type="entry name" value="C2 domain (Calcium/lipid-binding domain, CaLB)"/>
    <property type="match status" value="1"/>
</dbReference>
<dbReference type="CDD" id="cd00870">
    <property type="entry name" value="PI3Ka_III"/>
    <property type="match status" value="1"/>
</dbReference>
<accession>A0AAF0EW76</accession>
<reference evidence="11" key="1">
    <citation type="submission" date="2023-03" db="EMBL/GenBank/DDBJ databases">
        <title>Mating type loci evolution in Malassezia.</title>
        <authorList>
            <person name="Coelho M.A."/>
        </authorList>
    </citation>
    <scope>NUCLEOTIDE SEQUENCE</scope>
    <source>
        <strain evidence="11">CBS 11721</strain>
    </source>
</reference>
<dbReference type="Gene3D" id="3.30.1010.10">
    <property type="entry name" value="Phosphatidylinositol 3-kinase Catalytic Subunit, Chain A, domain 4"/>
    <property type="match status" value="1"/>
</dbReference>
<evidence type="ECO:0000259" key="10">
    <source>
        <dbReference type="PROSITE" id="PS51547"/>
    </source>
</evidence>
<evidence type="ECO:0000256" key="5">
    <source>
        <dbReference type="ARBA" id="ARBA00022840"/>
    </source>
</evidence>
<sequence length="816" mass="91323">MDRDLYTFARSCDTHGDVCFRVVSLEGRVARDKESTLAKEPSRRFLGRNNVSTDGAPPLLVHAQLFASNKPLSPPVTAALRTPADVDNAAWARFPVATSDLPLDAQLALTVLELAGPRGQDPLGACTLPLFDSSAALRRGRQRLAVSPDVWADGRVPSATLGVRHDGELVRLEDVQKRRDRGDLTRVDWLDARVDAAVDALRGEQRRGSELFLYVDLPTYAMPVVFAEEDVPQPHISMPADSVIEAGLFTIFDPESANENVFEAKHRRLVRSQRAGLADRERKPTAAIRDALMEILRYPPTRVLSTAEMDLVWTYRFFLTRESRGLTKFLKSVVWADANEARQATEEMLPLWTAPDVADALELLGPAFRDVRVRAYAVRQLAKADTSELALYLLQLVQALRFDESQEGESAKSGLKELLFERAVSDESVGTSLYWYVRTECNESPAGQVFQRIERALWSHLVDAGSPLAVTLPRQIELVNTLSSHCRALRLSRDSRPHKIERLREMLADQKNGLHAIDPPLALPLDPSAHVTGTIPEASSVFKSNLFPLRIVFSRAEEPYTIIVKNGDDLRQDQLVMQLFALMDRLLRNENLDLRITPYRVLATGAQDGMVQFIPSMPLASIMSEYSGGLLGYMREHYPSSNASTFGVDPVVLDTFVRSCAGYCVITYLLGVGDRHLDNLLLAPDGHFFHVDFSYLFGRDPKPFPPPVKVCSEMVDAMGGTASVHYERFKKLCYISFACLRKNANLILNLISLMVDASIPDIRAEPDKVVLRVQEKFLLDVTEERAVAHFEGLLNETSYISSMFDRLHNMAQYFRQ</sequence>
<evidence type="ECO:0000259" key="8">
    <source>
        <dbReference type="PROSITE" id="PS50290"/>
    </source>
</evidence>
<dbReference type="InterPro" id="IPR057756">
    <property type="entry name" value="PI3-kinase_type3/VPS34_cat"/>
</dbReference>
<comment type="similarity">
    <text evidence="1">Belongs to the PI3/PI4-kinase family. Type III PI4K subfamily.</text>
</comment>
<dbReference type="FunFam" id="1.10.1070.11:FF:000002">
    <property type="entry name" value="Phosphatidylinositol 3-kinase catalytic subunit type 3"/>
    <property type="match status" value="1"/>
</dbReference>
<dbReference type="GO" id="GO:0034271">
    <property type="term" value="C:phosphatidylinositol 3-kinase complex, class III, type I"/>
    <property type="evidence" value="ECO:0007669"/>
    <property type="project" value="TreeGrafter"/>
</dbReference>
<dbReference type="Pfam" id="PF00792">
    <property type="entry name" value="PI3K_C2"/>
    <property type="match status" value="1"/>
</dbReference>
<dbReference type="CDD" id="cd08397">
    <property type="entry name" value="C2_PI3K_class_III"/>
    <property type="match status" value="1"/>
</dbReference>
<dbReference type="InterPro" id="IPR000403">
    <property type="entry name" value="PI3/4_kinase_cat_dom"/>
</dbReference>
<gene>
    <name evidence="11" type="primary">VPS34</name>
    <name evidence="11" type="ORF">MCUN1_002565</name>
</gene>
<dbReference type="Pfam" id="PF00454">
    <property type="entry name" value="PI3_PI4_kinase"/>
    <property type="match status" value="1"/>
</dbReference>
<dbReference type="GO" id="GO:0005777">
    <property type="term" value="C:peroxisome"/>
    <property type="evidence" value="ECO:0007669"/>
    <property type="project" value="TreeGrafter"/>
</dbReference>
<dbReference type="AlphaFoldDB" id="A0AAF0EW76"/>
<evidence type="ECO:0000256" key="1">
    <source>
        <dbReference type="ARBA" id="ARBA00006209"/>
    </source>
</evidence>
<organism evidence="11 12">
    <name type="scientific">Malassezia cuniculi</name>
    <dbReference type="NCBI Taxonomy" id="948313"/>
    <lineage>
        <taxon>Eukaryota</taxon>
        <taxon>Fungi</taxon>
        <taxon>Dikarya</taxon>
        <taxon>Basidiomycota</taxon>
        <taxon>Ustilaginomycotina</taxon>
        <taxon>Malasseziomycetes</taxon>
        <taxon>Malasseziales</taxon>
        <taxon>Malasseziaceae</taxon>
        <taxon>Malassezia</taxon>
    </lineage>
</organism>
<evidence type="ECO:0000256" key="4">
    <source>
        <dbReference type="ARBA" id="ARBA00022777"/>
    </source>
</evidence>
<dbReference type="PROSITE" id="PS51547">
    <property type="entry name" value="C2_PI3K"/>
    <property type="match status" value="1"/>
</dbReference>
<dbReference type="InterPro" id="IPR035892">
    <property type="entry name" value="C2_domain_sf"/>
</dbReference>
<dbReference type="GO" id="GO:0006897">
    <property type="term" value="P:endocytosis"/>
    <property type="evidence" value="ECO:0007669"/>
    <property type="project" value="TreeGrafter"/>
</dbReference>
<evidence type="ECO:0000313" key="11">
    <source>
        <dbReference type="EMBL" id="WFD35704.1"/>
    </source>
</evidence>
<dbReference type="SUPFAM" id="SSF56112">
    <property type="entry name" value="Protein kinase-like (PK-like)"/>
    <property type="match status" value="1"/>
</dbReference>
<dbReference type="InterPro" id="IPR042236">
    <property type="entry name" value="PI3K_accessory_sf"/>
</dbReference>
<dbReference type="PANTHER" id="PTHR10048:SF7">
    <property type="entry name" value="PHOSPHATIDYLINOSITOL 3-KINASE CATALYTIC SUBUNIT TYPE 3"/>
    <property type="match status" value="1"/>
</dbReference>
<dbReference type="GO" id="GO:0034272">
    <property type="term" value="C:phosphatidylinositol 3-kinase complex, class III, type II"/>
    <property type="evidence" value="ECO:0007669"/>
    <property type="project" value="TreeGrafter"/>
</dbReference>
<dbReference type="PIRSF" id="PIRSF000587">
    <property type="entry name" value="PI3K_Vps34"/>
    <property type="match status" value="1"/>
</dbReference>
<dbReference type="InterPro" id="IPR011009">
    <property type="entry name" value="Kinase-like_dom_sf"/>
</dbReference>
<dbReference type="EMBL" id="CP119879">
    <property type="protein sequence ID" value="WFD35704.1"/>
    <property type="molecule type" value="Genomic_DNA"/>
</dbReference>
<dbReference type="PROSITE" id="PS50290">
    <property type="entry name" value="PI3_4_KINASE_3"/>
    <property type="match status" value="1"/>
</dbReference>
<comment type="catalytic activity">
    <reaction evidence="6">
        <text>a 1,2-diacyl-sn-glycero-3-phospho-(1D-myo-inositol) + ATP = a 1,2-diacyl-sn-glycero-3-phospho-(1D-myo-inositol-3-phosphate) + ADP + H(+)</text>
        <dbReference type="Rhea" id="RHEA:12709"/>
        <dbReference type="ChEBI" id="CHEBI:15378"/>
        <dbReference type="ChEBI" id="CHEBI:30616"/>
        <dbReference type="ChEBI" id="CHEBI:57880"/>
        <dbReference type="ChEBI" id="CHEBI:58088"/>
        <dbReference type="ChEBI" id="CHEBI:456216"/>
        <dbReference type="EC" id="2.7.1.137"/>
    </reaction>
    <physiologicalReaction direction="left-to-right" evidence="6">
        <dbReference type="Rhea" id="RHEA:12710"/>
    </physiologicalReaction>
</comment>
<dbReference type="GO" id="GO:0005524">
    <property type="term" value="F:ATP binding"/>
    <property type="evidence" value="ECO:0007669"/>
    <property type="project" value="UniProtKB-UniRule"/>
</dbReference>
<keyword evidence="4 7" id="KW-0418">Kinase</keyword>
<dbReference type="SMART" id="SM00146">
    <property type="entry name" value="PI3Kc"/>
    <property type="match status" value="1"/>
</dbReference>
<dbReference type="InterPro" id="IPR018936">
    <property type="entry name" value="PI3/4_kinase_CS"/>
</dbReference>
<protein>
    <recommendedName>
        <fullName evidence="7">Phosphatidylinositol 3-kinase VPS34</fullName>
        <ecNumber evidence="7">2.7.1.137</ecNumber>
    </recommendedName>
</protein>
<dbReference type="PROSITE" id="PS00915">
    <property type="entry name" value="PI3_4_KINASE_1"/>
    <property type="match status" value="1"/>
</dbReference>
<dbReference type="Gene3D" id="2.60.40.150">
    <property type="entry name" value="C2 domain"/>
    <property type="match status" value="1"/>
</dbReference>
<evidence type="ECO:0000259" key="9">
    <source>
        <dbReference type="PROSITE" id="PS51545"/>
    </source>
</evidence>
<dbReference type="FunFam" id="3.30.1010.10:FF:000002">
    <property type="entry name" value="Phosphatidylinositol 3-kinase catalytic subunit type 3"/>
    <property type="match status" value="1"/>
</dbReference>
<evidence type="ECO:0000256" key="6">
    <source>
        <dbReference type="ARBA" id="ARBA00023985"/>
    </source>
</evidence>
<dbReference type="Pfam" id="PF00613">
    <property type="entry name" value="PI3Ka"/>
    <property type="match status" value="1"/>
</dbReference>
<dbReference type="InterPro" id="IPR001263">
    <property type="entry name" value="PI3K_accessory_dom"/>
</dbReference>
<dbReference type="CDD" id="cd00896">
    <property type="entry name" value="PI3Kc_III"/>
    <property type="match status" value="1"/>
</dbReference>
<dbReference type="Gene3D" id="1.25.40.70">
    <property type="entry name" value="Phosphatidylinositol 3-kinase, accessory domain (PIK)"/>
    <property type="match status" value="1"/>
</dbReference>
<name>A0AAF0EW76_9BASI</name>
<evidence type="ECO:0000256" key="3">
    <source>
        <dbReference type="ARBA" id="ARBA00022741"/>
    </source>
</evidence>
<dbReference type="InterPro" id="IPR016024">
    <property type="entry name" value="ARM-type_fold"/>
</dbReference>
<evidence type="ECO:0000313" key="12">
    <source>
        <dbReference type="Proteomes" id="UP001219933"/>
    </source>
</evidence>
<dbReference type="GO" id="GO:0000407">
    <property type="term" value="C:phagophore assembly site"/>
    <property type="evidence" value="ECO:0007669"/>
    <property type="project" value="TreeGrafter"/>
</dbReference>
<keyword evidence="5 7" id="KW-0067">ATP-binding</keyword>
<dbReference type="InterPro" id="IPR015433">
    <property type="entry name" value="PI3/4_kinase"/>
</dbReference>
<keyword evidence="12" id="KW-1185">Reference proteome</keyword>
<feature type="domain" description="C2 PI3K-type" evidence="10">
    <location>
        <begin position="14"/>
        <end position="187"/>
    </location>
</feature>
<dbReference type="InterPro" id="IPR008290">
    <property type="entry name" value="PI3K_Vps34"/>
</dbReference>
<dbReference type="Gene3D" id="1.10.1070.11">
    <property type="entry name" value="Phosphatidylinositol 3-/4-kinase, catalytic domain"/>
    <property type="match status" value="1"/>
</dbReference>
<evidence type="ECO:0000256" key="2">
    <source>
        <dbReference type="ARBA" id="ARBA00022679"/>
    </source>
</evidence>
<dbReference type="GO" id="GO:0005768">
    <property type="term" value="C:endosome"/>
    <property type="evidence" value="ECO:0007669"/>
    <property type="project" value="TreeGrafter"/>
</dbReference>
<dbReference type="SMART" id="SM00145">
    <property type="entry name" value="PI3Ka"/>
    <property type="match status" value="1"/>
</dbReference>
<keyword evidence="2 7" id="KW-0808">Transferase</keyword>
<dbReference type="GO" id="GO:0016303">
    <property type="term" value="F:1-phosphatidylinositol-3-kinase activity"/>
    <property type="evidence" value="ECO:0007669"/>
    <property type="project" value="UniProtKB-UniRule"/>
</dbReference>
<feature type="domain" description="PI3K/PI4K catalytic" evidence="8">
    <location>
        <begin position="535"/>
        <end position="802"/>
    </location>
</feature>
<dbReference type="EC" id="2.7.1.137" evidence="7"/>
<dbReference type="SUPFAM" id="SSF48371">
    <property type="entry name" value="ARM repeat"/>
    <property type="match status" value="1"/>
</dbReference>
<dbReference type="InterPro" id="IPR002420">
    <property type="entry name" value="PI3K-type_C2_dom"/>
</dbReference>
<keyword evidence="3 7" id="KW-0547">Nucleotide-binding</keyword>
<proteinExistence type="inferred from homology"/>
<dbReference type="GO" id="GO:0000045">
    <property type="term" value="P:autophagosome assembly"/>
    <property type="evidence" value="ECO:0007669"/>
    <property type="project" value="TreeGrafter"/>
</dbReference>
<dbReference type="PROSITE" id="PS51545">
    <property type="entry name" value="PIK_HELICAL"/>
    <property type="match status" value="1"/>
</dbReference>
<dbReference type="PROSITE" id="PS00916">
    <property type="entry name" value="PI3_4_KINASE_2"/>
    <property type="match status" value="1"/>
</dbReference>
<feature type="domain" description="PIK helical" evidence="9">
    <location>
        <begin position="279"/>
        <end position="460"/>
    </location>
</feature>
<dbReference type="PANTHER" id="PTHR10048">
    <property type="entry name" value="PHOSPHATIDYLINOSITOL KINASE"/>
    <property type="match status" value="1"/>
</dbReference>
<dbReference type="InterPro" id="IPR036940">
    <property type="entry name" value="PI3/4_kinase_cat_sf"/>
</dbReference>
<evidence type="ECO:0000256" key="7">
    <source>
        <dbReference type="PIRNR" id="PIRNR000587"/>
    </source>
</evidence>
<dbReference type="Proteomes" id="UP001219933">
    <property type="component" value="Chromosome 3"/>
</dbReference>
<dbReference type="GO" id="GO:0048015">
    <property type="term" value="P:phosphatidylinositol-mediated signaling"/>
    <property type="evidence" value="ECO:0007669"/>
    <property type="project" value="TreeGrafter"/>
</dbReference>